<evidence type="ECO:0000256" key="4">
    <source>
        <dbReference type="ARBA" id="ARBA00022825"/>
    </source>
</evidence>
<dbReference type="Pfam" id="PF04151">
    <property type="entry name" value="PPC"/>
    <property type="match status" value="1"/>
</dbReference>
<comment type="similarity">
    <text evidence="1 5 6">Belongs to the peptidase S8 family.</text>
</comment>
<feature type="chain" id="PRO_5046193588" evidence="7">
    <location>
        <begin position="23"/>
        <end position="627"/>
    </location>
</feature>
<dbReference type="EMBL" id="JARXRM010000023">
    <property type="protein sequence ID" value="MDH5822347.1"/>
    <property type="molecule type" value="Genomic_DNA"/>
</dbReference>
<dbReference type="InterPro" id="IPR000209">
    <property type="entry name" value="Peptidase_S8/S53_dom"/>
</dbReference>
<dbReference type="PANTHER" id="PTHR43806">
    <property type="entry name" value="PEPTIDASE S8"/>
    <property type="match status" value="1"/>
</dbReference>
<keyword evidence="3 5" id="KW-0378">Hydrolase</keyword>
<feature type="active site" description="Charge relay system" evidence="5">
    <location>
        <position position="256"/>
    </location>
</feature>
<protein>
    <submittedName>
        <fullName evidence="10">S8 family serine peptidase</fullName>
        <ecNumber evidence="10">3.4.-.-</ecNumber>
    </submittedName>
</protein>
<accession>A0ABT6J693</accession>
<dbReference type="Pfam" id="PF00082">
    <property type="entry name" value="Peptidase_S8"/>
    <property type="match status" value="1"/>
</dbReference>
<dbReference type="PANTHER" id="PTHR43806:SF11">
    <property type="entry name" value="CEREVISIN-RELATED"/>
    <property type="match status" value="1"/>
</dbReference>
<keyword evidence="7" id="KW-0732">Signal</keyword>
<dbReference type="InterPro" id="IPR050131">
    <property type="entry name" value="Peptidase_S8_subtilisin-like"/>
</dbReference>
<dbReference type="InterPro" id="IPR036852">
    <property type="entry name" value="Peptidase_S8/S53_dom_sf"/>
</dbReference>
<dbReference type="InterPro" id="IPR007280">
    <property type="entry name" value="Peptidase_C_arc/bac"/>
</dbReference>
<keyword evidence="11" id="KW-1185">Reference proteome</keyword>
<name>A0ABT6J693_9GAMM</name>
<dbReference type="InterPro" id="IPR034176">
    <property type="entry name" value="Peptidases_S8_13"/>
</dbReference>
<dbReference type="PROSITE" id="PS00138">
    <property type="entry name" value="SUBTILASE_SER"/>
    <property type="match status" value="1"/>
</dbReference>
<evidence type="ECO:0000259" key="9">
    <source>
        <dbReference type="Pfam" id="PF04151"/>
    </source>
</evidence>
<evidence type="ECO:0000256" key="2">
    <source>
        <dbReference type="ARBA" id="ARBA00022670"/>
    </source>
</evidence>
<keyword evidence="4 5" id="KW-0720">Serine protease</keyword>
<dbReference type="GO" id="GO:0016787">
    <property type="term" value="F:hydrolase activity"/>
    <property type="evidence" value="ECO:0007669"/>
    <property type="project" value="UniProtKB-KW"/>
</dbReference>
<organism evidence="10 11">
    <name type="scientific">Luteimonas endophytica</name>
    <dbReference type="NCBI Taxonomy" id="3042023"/>
    <lineage>
        <taxon>Bacteria</taxon>
        <taxon>Pseudomonadati</taxon>
        <taxon>Pseudomonadota</taxon>
        <taxon>Gammaproteobacteria</taxon>
        <taxon>Lysobacterales</taxon>
        <taxon>Lysobacteraceae</taxon>
        <taxon>Luteimonas</taxon>
    </lineage>
</organism>
<evidence type="ECO:0000313" key="10">
    <source>
        <dbReference type="EMBL" id="MDH5822347.1"/>
    </source>
</evidence>
<dbReference type="PROSITE" id="PS51892">
    <property type="entry name" value="SUBTILASE"/>
    <property type="match status" value="1"/>
</dbReference>
<proteinExistence type="inferred from homology"/>
<dbReference type="CDD" id="cd07496">
    <property type="entry name" value="Peptidases_S8_13"/>
    <property type="match status" value="1"/>
</dbReference>
<feature type="active site" description="Charge relay system" evidence="5">
    <location>
        <position position="192"/>
    </location>
</feature>
<comment type="caution">
    <text evidence="10">The sequence shown here is derived from an EMBL/GenBank/DDBJ whole genome shotgun (WGS) entry which is preliminary data.</text>
</comment>
<evidence type="ECO:0000256" key="3">
    <source>
        <dbReference type="ARBA" id="ARBA00022801"/>
    </source>
</evidence>
<dbReference type="PROSITE" id="PS00136">
    <property type="entry name" value="SUBTILASE_ASP"/>
    <property type="match status" value="1"/>
</dbReference>
<evidence type="ECO:0000256" key="1">
    <source>
        <dbReference type="ARBA" id="ARBA00011073"/>
    </source>
</evidence>
<dbReference type="InterPro" id="IPR023827">
    <property type="entry name" value="Peptidase_S8_Asp-AS"/>
</dbReference>
<dbReference type="Proteomes" id="UP001156940">
    <property type="component" value="Unassembled WGS sequence"/>
</dbReference>
<dbReference type="SUPFAM" id="SSF52743">
    <property type="entry name" value="Subtilisin-like"/>
    <property type="match status" value="1"/>
</dbReference>
<evidence type="ECO:0000256" key="6">
    <source>
        <dbReference type="RuleBase" id="RU003355"/>
    </source>
</evidence>
<evidence type="ECO:0000256" key="7">
    <source>
        <dbReference type="SAM" id="SignalP"/>
    </source>
</evidence>
<evidence type="ECO:0000256" key="5">
    <source>
        <dbReference type="PROSITE-ProRule" id="PRU01240"/>
    </source>
</evidence>
<dbReference type="InterPro" id="IPR015500">
    <property type="entry name" value="Peptidase_S8_subtilisin-rel"/>
</dbReference>
<feature type="signal peptide" evidence="7">
    <location>
        <begin position="1"/>
        <end position="22"/>
    </location>
</feature>
<keyword evidence="2 5" id="KW-0645">Protease</keyword>
<feature type="active site" description="Charge relay system" evidence="5">
    <location>
        <position position="443"/>
    </location>
</feature>
<dbReference type="EC" id="3.4.-.-" evidence="10"/>
<gene>
    <name evidence="10" type="ORF">QFW77_04990</name>
</gene>
<dbReference type="InterPro" id="IPR023828">
    <property type="entry name" value="Peptidase_S8_Ser-AS"/>
</dbReference>
<evidence type="ECO:0000313" key="11">
    <source>
        <dbReference type="Proteomes" id="UP001156940"/>
    </source>
</evidence>
<evidence type="ECO:0000259" key="8">
    <source>
        <dbReference type="Pfam" id="PF00082"/>
    </source>
</evidence>
<sequence>MKRKTLLCAAIAAAIGIPAVHAAGQEARIGQSRIAQPAAEIQAGARVIVKYRSGTLESTSNMAKARAVESAAARAGAGVRSARGAAVSATHMRRLGIGADLLRLSQKLDRAALENLVREISADPAVEYAVIDERDYALGPVRKLEAQPQFTPDDPFFAQYQWNFRTDNPGGIDAEGAWDVNTGEGVVVAVLDTGILPEHPDMMGGQLLEGYDFISDAFVSRRGTDDRVPGALDYGDWNPVADECYAGSPVQDSSWHGTHVAGTVAETTNNALGAAGLAHDAKVLPVRVLGRCGGYLSDIADAIVWASGGTVAGIPANENPAEVINMSLGGGAPCDAVYQSAIDTAVANGSTVVVAAGNSNSNVVNFRPASCNNVVTVGATRITGGKASYSNYGDLVDLSAPGGGGSADPGNGGWDGYILQAGSDAATTPDSGDYLYSGYTGTSMASPHVAAVAALVQSALVAAARDPLSPADMEALLKDTARAFPVSIPASTPLGTGIVDPTAALDAALEEPCDPEIEDCGPDAIELVNKVPVRGLSGGAGSEALYAIEVPAGVTGPLSITTSGGSGDVSLHVSLDEEPEAGAGQWNSTRPGNSETIRINNPAAGVYYVKLVGERAFSNVTLQARHR</sequence>
<dbReference type="PRINTS" id="PR00723">
    <property type="entry name" value="SUBTILISIN"/>
</dbReference>
<feature type="domain" description="Peptidase S8/S53" evidence="8">
    <location>
        <begin position="183"/>
        <end position="481"/>
    </location>
</feature>
<reference evidence="10 11" key="1">
    <citation type="submission" date="2023-04" db="EMBL/GenBank/DDBJ databases">
        <title>Luteimonas endophyticus RD2P54.</title>
        <authorList>
            <person name="Sun J.-Q."/>
        </authorList>
    </citation>
    <scope>NUCLEOTIDE SEQUENCE [LARGE SCALE GENOMIC DNA]</scope>
    <source>
        <strain evidence="10 11">RD2P54</strain>
    </source>
</reference>
<feature type="domain" description="Peptidase C-terminal archaeal/bacterial" evidence="9">
    <location>
        <begin position="544"/>
        <end position="611"/>
    </location>
</feature>
<dbReference type="RefSeq" id="WP_280573246.1">
    <property type="nucleotide sequence ID" value="NZ_JARXRM010000023.1"/>
</dbReference>
<dbReference type="Gene3D" id="2.60.120.380">
    <property type="match status" value="1"/>
</dbReference>
<dbReference type="Gene3D" id="3.40.50.200">
    <property type="entry name" value="Peptidase S8/S53 domain"/>
    <property type="match status" value="1"/>
</dbReference>